<dbReference type="InterPro" id="IPR011711">
    <property type="entry name" value="GntR_C"/>
</dbReference>
<keyword evidence="1" id="KW-0805">Transcription regulation</keyword>
<keyword evidence="2" id="KW-0238">DNA-binding</keyword>
<evidence type="ECO:0000256" key="1">
    <source>
        <dbReference type="ARBA" id="ARBA00023015"/>
    </source>
</evidence>
<dbReference type="InterPro" id="IPR000524">
    <property type="entry name" value="Tscrpt_reg_HTH_GntR"/>
</dbReference>
<dbReference type="InterPro" id="IPR036388">
    <property type="entry name" value="WH-like_DNA-bd_sf"/>
</dbReference>
<gene>
    <name evidence="5" type="ORF">LMG3431_00717</name>
</gene>
<proteinExistence type="predicted"/>
<dbReference type="Pfam" id="PF00392">
    <property type="entry name" value="GntR"/>
    <property type="match status" value="2"/>
</dbReference>
<evidence type="ECO:0000313" key="5">
    <source>
        <dbReference type="EMBL" id="CAB3628476.1"/>
    </source>
</evidence>
<name>A0A6S6YJS5_9BURK</name>
<dbReference type="CDD" id="cd07377">
    <property type="entry name" value="WHTH_GntR"/>
    <property type="match status" value="1"/>
</dbReference>
<dbReference type="SMART" id="SM00895">
    <property type="entry name" value="FCD"/>
    <property type="match status" value="1"/>
</dbReference>
<evidence type="ECO:0000259" key="4">
    <source>
        <dbReference type="PROSITE" id="PS50949"/>
    </source>
</evidence>
<dbReference type="Gene3D" id="1.10.10.10">
    <property type="entry name" value="Winged helix-like DNA-binding domain superfamily/Winged helix DNA-binding domain"/>
    <property type="match status" value="2"/>
</dbReference>
<evidence type="ECO:0000256" key="2">
    <source>
        <dbReference type="ARBA" id="ARBA00023125"/>
    </source>
</evidence>
<dbReference type="PANTHER" id="PTHR43537:SF5">
    <property type="entry name" value="UXU OPERON TRANSCRIPTIONAL REGULATOR"/>
    <property type="match status" value="1"/>
</dbReference>
<dbReference type="Pfam" id="PF07729">
    <property type="entry name" value="FCD"/>
    <property type="match status" value="1"/>
</dbReference>
<dbReference type="PANTHER" id="PTHR43537">
    <property type="entry name" value="TRANSCRIPTIONAL REGULATOR, GNTR FAMILY"/>
    <property type="match status" value="1"/>
</dbReference>
<feature type="domain" description="HTH gntR-type" evidence="4">
    <location>
        <begin position="5"/>
        <end position="72"/>
    </location>
</feature>
<dbReference type="AlphaFoldDB" id="A0A6S6YJS5"/>
<dbReference type="PROSITE" id="PS50949">
    <property type="entry name" value="HTH_GNTR"/>
    <property type="match status" value="1"/>
</dbReference>
<reference evidence="5 6" key="1">
    <citation type="submission" date="2020-04" db="EMBL/GenBank/DDBJ databases">
        <authorList>
            <person name="De Canck E."/>
        </authorList>
    </citation>
    <scope>NUCLEOTIDE SEQUENCE [LARGE SCALE GENOMIC DNA]</scope>
    <source>
        <strain evidence="5 6">LMG 3431</strain>
    </source>
</reference>
<evidence type="ECO:0000313" key="6">
    <source>
        <dbReference type="Proteomes" id="UP000494108"/>
    </source>
</evidence>
<dbReference type="GO" id="GO:0003700">
    <property type="term" value="F:DNA-binding transcription factor activity"/>
    <property type="evidence" value="ECO:0007669"/>
    <property type="project" value="InterPro"/>
</dbReference>
<dbReference type="SMART" id="SM00345">
    <property type="entry name" value="HTH_GNTR"/>
    <property type="match status" value="2"/>
</dbReference>
<dbReference type="Gene3D" id="1.20.120.530">
    <property type="entry name" value="GntR ligand-binding domain-like"/>
    <property type="match status" value="1"/>
</dbReference>
<organism evidence="5 6">
    <name type="scientific">Achromobacter pestifer</name>
    <dbReference type="NCBI Taxonomy" id="1353889"/>
    <lineage>
        <taxon>Bacteria</taxon>
        <taxon>Pseudomonadati</taxon>
        <taxon>Pseudomonadota</taxon>
        <taxon>Betaproteobacteria</taxon>
        <taxon>Burkholderiales</taxon>
        <taxon>Alcaligenaceae</taxon>
        <taxon>Achromobacter</taxon>
    </lineage>
</organism>
<dbReference type="InterPro" id="IPR036390">
    <property type="entry name" value="WH_DNA-bd_sf"/>
</dbReference>
<dbReference type="PRINTS" id="PR00035">
    <property type="entry name" value="HTHGNTR"/>
</dbReference>
<dbReference type="GO" id="GO:0003677">
    <property type="term" value="F:DNA binding"/>
    <property type="evidence" value="ECO:0007669"/>
    <property type="project" value="UniProtKB-KW"/>
</dbReference>
<sequence length="290" mass="32748">MQELSPLQIEVARKLTALIQSGRWQVGERLSDARLAQELKVSRSPIRQALNLLTRQGLVAYTSGKGYRLEREPGSDESLDELMPHSESESLYGDLMSARAVGRLGAEVSEAQLVEQFQVTRGAVRRALMRFATEGLAERLPGHGWHFAESLDNEQAVNESYEFRLIVECNALMTPGYAPRPDQLTALQREQTEILQMPVEQLQRDVWFNANAAFHETLAAWSNNRFLTEAVRRQNSLRRMTEYANFGHLAEVHIHQACTDHLGILAALAEGDRDYATALLRRHITRSADI</sequence>
<dbReference type="EMBL" id="CADIJX010000001">
    <property type="protein sequence ID" value="CAB3628476.1"/>
    <property type="molecule type" value="Genomic_DNA"/>
</dbReference>
<dbReference type="Proteomes" id="UP000494108">
    <property type="component" value="Unassembled WGS sequence"/>
</dbReference>
<keyword evidence="6" id="KW-1185">Reference proteome</keyword>
<accession>A0A6S6YJS5</accession>
<dbReference type="InterPro" id="IPR008920">
    <property type="entry name" value="TF_FadR/GntR_C"/>
</dbReference>
<dbReference type="SUPFAM" id="SSF48008">
    <property type="entry name" value="GntR ligand-binding domain-like"/>
    <property type="match status" value="1"/>
</dbReference>
<dbReference type="RefSeq" id="WP_175173037.1">
    <property type="nucleotide sequence ID" value="NZ_CADIJX010000001.1"/>
</dbReference>
<protein>
    <recommendedName>
        <fullName evidence="4">HTH gntR-type domain-containing protein</fullName>
    </recommendedName>
</protein>
<keyword evidence="3" id="KW-0804">Transcription</keyword>
<dbReference type="SUPFAM" id="SSF46785">
    <property type="entry name" value="Winged helix' DNA-binding domain"/>
    <property type="match status" value="2"/>
</dbReference>
<evidence type="ECO:0000256" key="3">
    <source>
        <dbReference type="ARBA" id="ARBA00023163"/>
    </source>
</evidence>